<gene>
    <name evidence="1" type="ORF">G1C95_2432</name>
</gene>
<dbReference type="Pfam" id="PF20330">
    <property type="entry name" value="DUF6625"/>
    <property type="match status" value="1"/>
</dbReference>
<dbReference type="AlphaFoldDB" id="A0A7Y0ERW2"/>
<dbReference type="InterPro" id="IPR046733">
    <property type="entry name" value="DUF6625"/>
</dbReference>
<comment type="caution">
    <text evidence="1">The sequence shown here is derived from an EMBL/GenBank/DDBJ whole genome shotgun (WGS) entry which is preliminary data.</text>
</comment>
<accession>A0A7Y0ERW2</accession>
<organism evidence="1 2">
    <name type="scientific">Bifidobacterium oedipodis</name>
    <dbReference type="NCBI Taxonomy" id="2675322"/>
    <lineage>
        <taxon>Bacteria</taxon>
        <taxon>Bacillati</taxon>
        <taxon>Actinomycetota</taxon>
        <taxon>Actinomycetes</taxon>
        <taxon>Bifidobacteriales</taxon>
        <taxon>Bifidobacteriaceae</taxon>
        <taxon>Bifidobacterium</taxon>
    </lineage>
</organism>
<protein>
    <submittedName>
        <fullName evidence="1">Uncharacterized protein</fullName>
    </submittedName>
</protein>
<evidence type="ECO:0000313" key="2">
    <source>
        <dbReference type="Proteomes" id="UP000532194"/>
    </source>
</evidence>
<proteinExistence type="predicted"/>
<dbReference type="EMBL" id="JAAIII010000011">
    <property type="protein sequence ID" value="NMM95244.1"/>
    <property type="molecule type" value="Genomic_DNA"/>
</dbReference>
<sequence>MKKCVLILPYFGKFNNYFPLFLRSCKANPSYDFLIFTDNTEHYVYPSNVHVVPMTLNEFKTNAAIKLGFKPCIPRPYKLCDFKPAYGFLFEEYIQNYEYWGHCDCDLIFGNLGKILTPILEKGYDKVFAAGHLTIYRNTHENNRRFMKPLNGHEIYREAFTTSKIYVFDENVACWMNPNRKNVHSIFKQDNCEIFEEDLSYNVSTQKSVITRTKYNPRTQGFSVISLPYSRVGYYFTNSGVHEIAWDNSKSSITKRDYLYMHLQSRHMRINDKDFSASVISIRPDRFIGLNQIPQSKKQIPLIIFQKLNMFWIDTYKMKIIKKIRSFNKREQ</sequence>
<reference evidence="1 2" key="1">
    <citation type="submission" date="2020-02" db="EMBL/GenBank/DDBJ databases">
        <title>Characterization of phylogenetic diversity of novel bifidobacterial species isolated in Czech ZOOs.</title>
        <authorList>
            <person name="Lugli G.A."/>
            <person name="Vera N.B."/>
            <person name="Ventura M."/>
        </authorList>
    </citation>
    <scope>NUCLEOTIDE SEQUENCE [LARGE SCALE GENOMIC DNA]</scope>
    <source>
        <strain evidence="1 2">DSM 109957</strain>
    </source>
</reference>
<dbReference type="RefSeq" id="WP_335341435.1">
    <property type="nucleotide sequence ID" value="NZ_JAAIII010000011.1"/>
</dbReference>
<keyword evidence="2" id="KW-1185">Reference proteome</keyword>
<evidence type="ECO:0000313" key="1">
    <source>
        <dbReference type="EMBL" id="NMM95244.1"/>
    </source>
</evidence>
<dbReference type="Proteomes" id="UP000532194">
    <property type="component" value="Unassembled WGS sequence"/>
</dbReference>
<name>A0A7Y0ERW2_9BIFI</name>